<name>A0A9Q1RSQ3_9SOLA</name>
<accession>A0A9Q1RSQ3</accession>
<dbReference type="GO" id="GO:0042500">
    <property type="term" value="F:aspartic endopeptidase activity, intramembrane cleaving"/>
    <property type="evidence" value="ECO:0007669"/>
    <property type="project" value="InterPro"/>
</dbReference>
<dbReference type="AlphaFoldDB" id="A0A9Q1RSQ3"/>
<proteinExistence type="predicted"/>
<keyword evidence="2" id="KW-1185">Reference proteome</keyword>
<sequence>MYMVALVAVLAPDGPLKMLVELASSRAEELPALVYEARPNVGSRTGNRGSNLGLLLAGFSDGDPIELRVMSSSEM</sequence>
<organism evidence="1 2">
    <name type="scientific">Anisodus acutangulus</name>
    <dbReference type="NCBI Taxonomy" id="402998"/>
    <lineage>
        <taxon>Eukaryota</taxon>
        <taxon>Viridiplantae</taxon>
        <taxon>Streptophyta</taxon>
        <taxon>Embryophyta</taxon>
        <taxon>Tracheophyta</taxon>
        <taxon>Spermatophyta</taxon>
        <taxon>Magnoliopsida</taxon>
        <taxon>eudicotyledons</taxon>
        <taxon>Gunneridae</taxon>
        <taxon>Pentapetalae</taxon>
        <taxon>asterids</taxon>
        <taxon>lamiids</taxon>
        <taxon>Solanales</taxon>
        <taxon>Solanaceae</taxon>
        <taxon>Solanoideae</taxon>
        <taxon>Hyoscyameae</taxon>
        <taxon>Anisodus</taxon>
    </lineage>
</organism>
<dbReference type="PANTHER" id="PTHR10202">
    <property type="entry name" value="PRESENILIN"/>
    <property type="match status" value="1"/>
</dbReference>
<dbReference type="GO" id="GO:0016485">
    <property type="term" value="P:protein processing"/>
    <property type="evidence" value="ECO:0007669"/>
    <property type="project" value="InterPro"/>
</dbReference>
<reference evidence="2" key="1">
    <citation type="journal article" date="2023" name="Proc. Natl. Acad. Sci. U.S.A.">
        <title>Genomic and structural basis for evolution of tropane alkaloid biosynthesis.</title>
        <authorList>
            <person name="Wanga Y.-J."/>
            <person name="Taina T."/>
            <person name="Yua J.-Y."/>
            <person name="Lia J."/>
            <person name="Xua B."/>
            <person name="Chenc J."/>
            <person name="D'Auriad J.C."/>
            <person name="Huanga J.-P."/>
            <person name="Huanga S.-X."/>
        </authorList>
    </citation>
    <scope>NUCLEOTIDE SEQUENCE [LARGE SCALE GENOMIC DNA]</scope>
    <source>
        <strain evidence="2">cv. KIB-2019</strain>
    </source>
</reference>
<dbReference type="InterPro" id="IPR001108">
    <property type="entry name" value="Peptidase_A22A"/>
</dbReference>
<evidence type="ECO:0000313" key="1">
    <source>
        <dbReference type="EMBL" id="KAJ8570553.1"/>
    </source>
</evidence>
<dbReference type="GO" id="GO:0006509">
    <property type="term" value="P:membrane protein ectodomain proteolysis"/>
    <property type="evidence" value="ECO:0007669"/>
    <property type="project" value="TreeGrafter"/>
</dbReference>
<evidence type="ECO:0000313" key="2">
    <source>
        <dbReference type="Proteomes" id="UP001152561"/>
    </source>
</evidence>
<dbReference type="Proteomes" id="UP001152561">
    <property type="component" value="Unassembled WGS sequence"/>
</dbReference>
<dbReference type="Pfam" id="PF01080">
    <property type="entry name" value="Presenilin"/>
    <property type="match status" value="1"/>
</dbReference>
<protein>
    <submittedName>
        <fullName evidence="1">Uncharacterized protein</fullName>
    </submittedName>
</protein>
<dbReference type="OrthoDB" id="20287at2759"/>
<gene>
    <name evidence="1" type="ORF">K7X08_037525</name>
</gene>
<dbReference type="GO" id="GO:0070765">
    <property type="term" value="C:gamma-secretase complex"/>
    <property type="evidence" value="ECO:0007669"/>
    <property type="project" value="TreeGrafter"/>
</dbReference>
<dbReference type="EMBL" id="JAJAGQ010000002">
    <property type="protein sequence ID" value="KAJ8570553.1"/>
    <property type="molecule type" value="Genomic_DNA"/>
</dbReference>
<comment type="caution">
    <text evidence="1">The sequence shown here is derived from an EMBL/GenBank/DDBJ whole genome shotgun (WGS) entry which is preliminary data.</text>
</comment>
<dbReference type="PANTHER" id="PTHR10202:SF26">
    <property type="entry name" value="PRESENILIN"/>
    <property type="match status" value="1"/>
</dbReference>